<dbReference type="InterPro" id="IPR053737">
    <property type="entry name" value="Type_II_TA_Toxin"/>
</dbReference>
<organism evidence="1 2">
    <name type="scientific">Candidatus Venteria ishoeyi</name>
    <dbReference type="NCBI Taxonomy" id="1899563"/>
    <lineage>
        <taxon>Bacteria</taxon>
        <taxon>Pseudomonadati</taxon>
        <taxon>Pseudomonadota</taxon>
        <taxon>Gammaproteobacteria</taxon>
        <taxon>Thiotrichales</taxon>
        <taxon>Thiotrichaceae</taxon>
        <taxon>Venteria</taxon>
    </lineage>
</organism>
<evidence type="ECO:0000313" key="1">
    <source>
        <dbReference type="EMBL" id="SEH07825.1"/>
    </source>
</evidence>
<reference evidence="1 2" key="1">
    <citation type="submission" date="2016-10" db="EMBL/GenBank/DDBJ databases">
        <authorList>
            <person name="de Groot N.N."/>
        </authorList>
    </citation>
    <scope>NUCLEOTIDE SEQUENCE [LARGE SCALE GENOMIC DNA]</scope>
    <source>
        <strain evidence="1">MBHS1</strain>
    </source>
</reference>
<proteinExistence type="predicted"/>
<dbReference type="Proteomes" id="UP000236724">
    <property type="component" value="Unassembled WGS sequence"/>
</dbReference>
<dbReference type="AlphaFoldDB" id="A0A1H6FFK9"/>
<accession>A0A1H6FFK9</accession>
<evidence type="ECO:0000313" key="2">
    <source>
        <dbReference type="Proteomes" id="UP000236724"/>
    </source>
</evidence>
<keyword evidence="2" id="KW-1185">Reference proteome</keyword>
<protein>
    <submittedName>
        <fullName evidence="1">Uncharacterized protein</fullName>
    </submittedName>
</protein>
<dbReference type="EMBL" id="FMSV02000540">
    <property type="protein sequence ID" value="SEH07825.1"/>
    <property type="molecule type" value="Genomic_DNA"/>
</dbReference>
<gene>
    <name evidence="1" type="ORF">MBHS_03712</name>
</gene>
<dbReference type="Gene3D" id="1.20.120.1870">
    <property type="entry name" value="Fic/DOC protein, Fido domain"/>
    <property type="match status" value="1"/>
</dbReference>
<name>A0A1H6FFK9_9GAMM</name>
<sequence length="108" mass="12271">MREPIWILDEIVESIHSMLLAEHGGGCGIRDKSLLDSALARPKQKFSYNSSVSIFDLSAAYSFGIAKKIIRLLMETKEQHLLLVLCFLKLMVLNLMQQKLMLLLPLKI</sequence>